<dbReference type="AlphaFoldDB" id="A0AAV6QGI7"/>
<dbReference type="Proteomes" id="UP000693946">
    <property type="component" value="Linkage Group LG5"/>
</dbReference>
<evidence type="ECO:0000313" key="1">
    <source>
        <dbReference type="EMBL" id="KAG7489129.1"/>
    </source>
</evidence>
<proteinExistence type="predicted"/>
<keyword evidence="2" id="KW-1185">Reference proteome</keyword>
<sequence>MPHMSHYEMLKNGLNYAKRLGIEFARVLFAAQQLHGIRVNLRHLTFHRLFERFSCITFESYKKRITRTVHRPSPIASDWSRSEFLIG</sequence>
<evidence type="ECO:0000313" key="2">
    <source>
        <dbReference type="Proteomes" id="UP000693946"/>
    </source>
</evidence>
<dbReference type="EMBL" id="JAGKHQ010000017">
    <property type="protein sequence ID" value="KAG7489129.1"/>
    <property type="molecule type" value="Genomic_DNA"/>
</dbReference>
<gene>
    <name evidence="1" type="ORF">JOB18_005385</name>
</gene>
<accession>A0AAV6QGI7</accession>
<organism evidence="1 2">
    <name type="scientific">Solea senegalensis</name>
    <name type="common">Senegalese sole</name>
    <dbReference type="NCBI Taxonomy" id="28829"/>
    <lineage>
        <taxon>Eukaryota</taxon>
        <taxon>Metazoa</taxon>
        <taxon>Chordata</taxon>
        <taxon>Craniata</taxon>
        <taxon>Vertebrata</taxon>
        <taxon>Euteleostomi</taxon>
        <taxon>Actinopterygii</taxon>
        <taxon>Neopterygii</taxon>
        <taxon>Teleostei</taxon>
        <taxon>Neoteleostei</taxon>
        <taxon>Acanthomorphata</taxon>
        <taxon>Carangaria</taxon>
        <taxon>Pleuronectiformes</taxon>
        <taxon>Pleuronectoidei</taxon>
        <taxon>Soleidae</taxon>
        <taxon>Solea</taxon>
    </lineage>
</organism>
<protein>
    <submittedName>
        <fullName evidence="1">Uncharacterized protein</fullName>
    </submittedName>
</protein>
<comment type="caution">
    <text evidence="1">The sequence shown here is derived from an EMBL/GenBank/DDBJ whole genome shotgun (WGS) entry which is preliminary data.</text>
</comment>
<name>A0AAV6QGI7_SOLSE</name>
<reference evidence="1 2" key="1">
    <citation type="journal article" date="2021" name="Sci. Rep.">
        <title>Chromosome anchoring in Senegalese sole (Solea senegalensis) reveals sex-associated markers and genome rearrangements in flatfish.</title>
        <authorList>
            <person name="Guerrero-Cozar I."/>
            <person name="Gomez-Garrido J."/>
            <person name="Berbel C."/>
            <person name="Martinez-Blanch J.F."/>
            <person name="Alioto T."/>
            <person name="Claros M.G."/>
            <person name="Gagnaire P.A."/>
            <person name="Manchado M."/>
        </authorList>
    </citation>
    <scope>NUCLEOTIDE SEQUENCE [LARGE SCALE GENOMIC DNA]</scope>
    <source>
        <strain evidence="1">Sse05_10M</strain>
    </source>
</reference>